<keyword evidence="1" id="KW-0472">Membrane</keyword>
<feature type="transmembrane region" description="Helical" evidence="1">
    <location>
        <begin position="7"/>
        <end position="29"/>
    </location>
</feature>
<dbReference type="AlphaFoldDB" id="A0A6C0CQP2"/>
<organism evidence="2">
    <name type="scientific">viral metagenome</name>
    <dbReference type="NCBI Taxonomy" id="1070528"/>
    <lineage>
        <taxon>unclassified sequences</taxon>
        <taxon>metagenomes</taxon>
        <taxon>organismal metagenomes</taxon>
    </lineage>
</organism>
<protein>
    <submittedName>
        <fullName evidence="2">Uncharacterized protein</fullName>
    </submittedName>
</protein>
<feature type="transmembrane region" description="Helical" evidence="1">
    <location>
        <begin position="35"/>
        <end position="52"/>
    </location>
</feature>
<reference evidence="2" key="1">
    <citation type="journal article" date="2020" name="Nature">
        <title>Giant virus diversity and host interactions through global metagenomics.</title>
        <authorList>
            <person name="Schulz F."/>
            <person name="Roux S."/>
            <person name="Paez-Espino D."/>
            <person name="Jungbluth S."/>
            <person name="Walsh D.A."/>
            <person name="Denef V.J."/>
            <person name="McMahon K.D."/>
            <person name="Konstantinidis K.T."/>
            <person name="Eloe-Fadrosh E.A."/>
            <person name="Kyrpides N.C."/>
            <person name="Woyke T."/>
        </authorList>
    </citation>
    <scope>NUCLEOTIDE SEQUENCE</scope>
    <source>
        <strain evidence="2">GVMAG-M-3300021425-30</strain>
    </source>
</reference>
<accession>A0A6C0CQP2</accession>
<dbReference type="EMBL" id="MN739469">
    <property type="protein sequence ID" value="QHT06537.1"/>
    <property type="molecule type" value="Genomic_DNA"/>
</dbReference>
<sequence length="64" mass="6977">MSMLTKVLYTLAGAAATAYIAGAIFSFFGVGFETYGIYLFFMIAIALFNSFLPGEEKSIFKSLN</sequence>
<keyword evidence="1" id="KW-1133">Transmembrane helix</keyword>
<evidence type="ECO:0000313" key="2">
    <source>
        <dbReference type="EMBL" id="QHT06537.1"/>
    </source>
</evidence>
<proteinExistence type="predicted"/>
<evidence type="ECO:0000256" key="1">
    <source>
        <dbReference type="SAM" id="Phobius"/>
    </source>
</evidence>
<keyword evidence="1" id="KW-0812">Transmembrane</keyword>
<name>A0A6C0CQP2_9ZZZZ</name>